<reference evidence="1" key="2">
    <citation type="journal article" date="2022" name="New Phytol.">
        <title>Evolutionary transition to the ectomycorrhizal habit in the genomes of a hyperdiverse lineage of mushroom-forming fungi.</title>
        <authorList>
            <person name="Looney B."/>
            <person name="Miyauchi S."/>
            <person name="Morin E."/>
            <person name="Drula E."/>
            <person name="Courty P.E."/>
            <person name="Kohler A."/>
            <person name="Kuo A."/>
            <person name="LaButti K."/>
            <person name="Pangilinan J."/>
            <person name="Lipzen A."/>
            <person name="Riley R."/>
            <person name="Andreopoulos W."/>
            <person name="He G."/>
            <person name="Johnson J."/>
            <person name="Nolan M."/>
            <person name="Tritt A."/>
            <person name="Barry K.W."/>
            <person name="Grigoriev I.V."/>
            <person name="Nagy L.G."/>
            <person name="Hibbett D."/>
            <person name="Henrissat B."/>
            <person name="Matheny P.B."/>
            <person name="Labbe J."/>
            <person name="Martin F.M."/>
        </authorList>
    </citation>
    <scope>NUCLEOTIDE SEQUENCE</scope>
    <source>
        <strain evidence="1">HHB10654</strain>
    </source>
</reference>
<name>A0ACB8T7C0_9AGAM</name>
<gene>
    <name evidence="1" type="ORF">BV25DRAFT_1882533</name>
</gene>
<proteinExistence type="predicted"/>
<dbReference type="Proteomes" id="UP000814140">
    <property type="component" value="Unassembled WGS sequence"/>
</dbReference>
<organism evidence="1 2">
    <name type="scientific">Artomyces pyxidatus</name>
    <dbReference type="NCBI Taxonomy" id="48021"/>
    <lineage>
        <taxon>Eukaryota</taxon>
        <taxon>Fungi</taxon>
        <taxon>Dikarya</taxon>
        <taxon>Basidiomycota</taxon>
        <taxon>Agaricomycotina</taxon>
        <taxon>Agaricomycetes</taxon>
        <taxon>Russulales</taxon>
        <taxon>Auriscalpiaceae</taxon>
        <taxon>Artomyces</taxon>
    </lineage>
</organism>
<keyword evidence="2" id="KW-1185">Reference proteome</keyword>
<dbReference type="EMBL" id="MU277199">
    <property type="protein sequence ID" value="KAI0064428.1"/>
    <property type="molecule type" value="Genomic_DNA"/>
</dbReference>
<evidence type="ECO:0000313" key="1">
    <source>
        <dbReference type="EMBL" id="KAI0064428.1"/>
    </source>
</evidence>
<protein>
    <submittedName>
        <fullName evidence="1">DNA glycosylase</fullName>
    </submittedName>
</protein>
<reference evidence="1" key="1">
    <citation type="submission" date="2021-03" db="EMBL/GenBank/DDBJ databases">
        <authorList>
            <consortium name="DOE Joint Genome Institute"/>
            <person name="Ahrendt S."/>
            <person name="Looney B.P."/>
            <person name="Miyauchi S."/>
            <person name="Morin E."/>
            <person name="Drula E."/>
            <person name="Courty P.E."/>
            <person name="Chicoki N."/>
            <person name="Fauchery L."/>
            <person name="Kohler A."/>
            <person name="Kuo A."/>
            <person name="Labutti K."/>
            <person name="Pangilinan J."/>
            <person name="Lipzen A."/>
            <person name="Riley R."/>
            <person name="Andreopoulos W."/>
            <person name="He G."/>
            <person name="Johnson J."/>
            <person name="Barry K.W."/>
            <person name="Grigoriev I.V."/>
            <person name="Nagy L."/>
            <person name="Hibbett D."/>
            <person name="Henrissat B."/>
            <person name="Matheny P.B."/>
            <person name="Labbe J."/>
            <person name="Martin F."/>
        </authorList>
    </citation>
    <scope>NUCLEOTIDE SEQUENCE</scope>
    <source>
        <strain evidence="1">HHB10654</strain>
    </source>
</reference>
<evidence type="ECO:0000313" key="2">
    <source>
        <dbReference type="Proteomes" id="UP000814140"/>
    </source>
</evidence>
<accession>A0ACB8T7C0</accession>
<sequence length="328" mass="35116">MSSSLKRSLSVSPVVSRASSPSSSLSPLPPSPTQSSKCFPASPRAHKKLKLMTDHELISPFPDFSRPTPRDAHEVHAVLAEHDARYSEARPIPAPDDTSNAAATCGAVANVLDSLIGTILSQNTSASNSSSAKRSLDTTFGRHDFEAISRAPLSAVTDAIRHGGLANRKAKTIQKLLSAVHARHGVYSLQHLAEDPDLTDAQIMAELVAYDGVGPKTAACVLLFCLGRDAFAVDTHVYRLTKLLGWVPAKADRVHAQMHLDAKLPKELKYGLHVMMVRHGRTCKGCKGSGSKGAGCVLKTYLQQRRGSDAKDIQTKVEEVDAEVAGDT</sequence>
<comment type="caution">
    <text evidence="1">The sequence shown here is derived from an EMBL/GenBank/DDBJ whole genome shotgun (WGS) entry which is preliminary data.</text>
</comment>